<name>A0A379MSP5_9BACT</name>
<proteinExistence type="predicted"/>
<accession>A0A379MSP5</accession>
<dbReference type="AlphaFoldDB" id="A0A379MSP5"/>
<evidence type="ECO:0000313" key="1">
    <source>
        <dbReference type="EMBL" id="SUE34543.1"/>
    </source>
</evidence>
<evidence type="ECO:0000313" key="2">
    <source>
        <dbReference type="Proteomes" id="UP000255233"/>
    </source>
</evidence>
<sequence>MHKLLLWIVSILAPIGVVSCKTQVKNPVEMQKIELRSEEDRFLANFVEAGPEGLSVAISREEALFAGATAAGYADLERQVARINAGYDAASYDYWKQAGRQQQSATKTNASFEGTYDKYNTLDRDKFLENFVYVENGEVVLKISEERAVLCGATVEGYRAVLDGVADLNRMVQAGDYDCDDVRECFDAKREYILSQSGKSLPVSKAEIQEPPETYATVELVNGDRQRNCSFYGSDSIICAVTGNSFAASAIVQDLYTLQTLNHMGFSSHKMFKACLTYPEGGHYSFLCTKTVDSYDVTIRFVEYH</sequence>
<dbReference type="EMBL" id="UGVL01000001">
    <property type="protein sequence ID" value="SUE34543.1"/>
    <property type="molecule type" value="Genomic_DNA"/>
</dbReference>
<protein>
    <recommendedName>
        <fullName evidence="3">Lipoprotein</fullName>
    </recommendedName>
</protein>
<reference evidence="1 2" key="1">
    <citation type="submission" date="2018-06" db="EMBL/GenBank/DDBJ databases">
        <authorList>
            <consortium name="Pathogen Informatics"/>
            <person name="Doyle S."/>
        </authorList>
    </citation>
    <scope>NUCLEOTIDE SEQUENCE [LARGE SCALE GENOMIC DNA]</scope>
    <source>
        <strain evidence="1 2">NCTC11190</strain>
    </source>
</reference>
<organism evidence="1 2">
    <name type="scientific">Rikenella microfusus</name>
    <dbReference type="NCBI Taxonomy" id="28139"/>
    <lineage>
        <taxon>Bacteria</taxon>
        <taxon>Pseudomonadati</taxon>
        <taxon>Bacteroidota</taxon>
        <taxon>Bacteroidia</taxon>
        <taxon>Bacteroidales</taxon>
        <taxon>Rikenellaceae</taxon>
        <taxon>Rikenella</taxon>
    </lineage>
</organism>
<gene>
    <name evidence="1" type="ORF">NCTC11190_01772</name>
</gene>
<keyword evidence="2" id="KW-1185">Reference proteome</keyword>
<evidence type="ECO:0008006" key="3">
    <source>
        <dbReference type="Google" id="ProtNLM"/>
    </source>
</evidence>
<dbReference type="PROSITE" id="PS51257">
    <property type="entry name" value="PROKAR_LIPOPROTEIN"/>
    <property type="match status" value="1"/>
</dbReference>
<dbReference type="Proteomes" id="UP000255233">
    <property type="component" value="Unassembled WGS sequence"/>
</dbReference>